<keyword evidence="2" id="KW-1003">Cell membrane</keyword>
<dbReference type="PANTHER" id="PTHR33545">
    <property type="entry name" value="UPF0750 MEMBRANE PROTEIN YITT-RELATED"/>
    <property type="match status" value="1"/>
</dbReference>
<dbReference type="InterPro" id="IPR015867">
    <property type="entry name" value="N-reg_PII/ATP_PRibTrfase_C"/>
</dbReference>
<dbReference type="GO" id="GO:0005886">
    <property type="term" value="C:plasma membrane"/>
    <property type="evidence" value="ECO:0007669"/>
    <property type="project" value="UniProtKB-SubCell"/>
</dbReference>
<reference evidence="8 9" key="1">
    <citation type="submission" date="2018-08" db="EMBL/GenBank/DDBJ databases">
        <title>A genome reference for cultivated species of the human gut microbiota.</title>
        <authorList>
            <person name="Zou Y."/>
            <person name="Xue W."/>
            <person name="Luo G."/>
        </authorList>
    </citation>
    <scope>NUCLEOTIDE SEQUENCE [LARGE SCALE GENOMIC DNA]</scope>
    <source>
        <strain evidence="8 9">AF24-29</strain>
    </source>
</reference>
<dbReference type="PIRSF" id="PIRSF006483">
    <property type="entry name" value="Membrane_protein_YitT"/>
    <property type="match status" value="1"/>
</dbReference>
<evidence type="ECO:0000256" key="1">
    <source>
        <dbReference type="ARBA" id="ARBA00004651"/>
    </source>
</evidence>
<dbReference type="InterPro" id="IPR019264">
    <property type="entry name" value="DUF2179"/>
</dbReference>
<evidence type="ECO:0000256" key="6">
    <source>
        <dbReference type="SAM" id="Phobius"/>
    </source>
</evidence>
<feature type="transmembrane region" description="Helical" evidence="6">
    <location>
        <begin position="86"/>
        <end position="106"/>
    </location>
</feature>
<sequence length="289" mass="30800">MKEESLLEMKKMVRDLPWVLIGNFMLALAVAMFILPYNILSGGVAGIAVALQPVFHIEPTLMVNALVLGMFVLGTLFLGKSFAVKTVISSLVYPVYLTIITPFVPLLQLDPILASLYGGLLAGVGIGLVLRTGASTGGMDIPPLIVNKYTGIKISTLVLITDALTVGLGLFTYGLEAVLIGFISVWGTSFGIDKMLTLGGGNAKAVQIISEAHVQINAAIQSELDRGTTLSDATGGYTGAPRKVILVVVEKKEYPKLLELVNRIDENAFMITSDATDVHGEGFTLEFKV</sequence>
<dbReference type="Gene3D" id="3.30.70.120">
    <property type="match status" value="1"/>
</dbReference>
<evidence type="ECO:0000313" key="8">
    <source>
        <dbReference type="EMBL" id="RGR75850.1"/>
    </source>
</evidence>
<keyword evidence="5 6" id="KW-0472">Membrane</keyword>
<keyword evidence="4 6" id="KW-1133">Transmembrane helix</keyword>
<dbReference type="Pfam" id="PF02588">
    <property type="entry name" value="YitT_membrane"/>
    <property type="match status" value="1"/>
</dbReference>
<dbReference type="AlphaFoldDB" id="A0A412G4U9"/>
<evidence type="ECO:0000256" key="2">
    <source>
        <dbReference type="ARBA" id="ARBA00022475"/>
    </source>
</evidence>
<dbReference type="Proteomes" id="UP000284178">
    <property type="component" value="Unassembled WGS sequence"/>
</dbReference>
<comment type="subcellular location">
    <subcellularLocation>
        <location evidence="1">Cell membrane</location>
        <topology evidence="1">Multi-pass membrane protein</topology>
    </subcellularLocation>
</comment>
<keyword evidence="9" id="KW-1185">Reference proteome</keyword>
<protein>
    <submittedName>
        <fullName evidence="8">YitT family protein</fullName>
    </submittedName>
</protein>
<evidence type="ECO:0000256" key="4">
    <source>
        <dbReference type="ARBA" id="ARBA00022989"/>
    </source>
</evidence>
<dbReference type="EMBL" id="QRUP01000003">
    <property type="protein sequence ID" value="RGR75850.1"/>
    <property type="molecule type" value="Genomic_DNA"/>
</dbReference>
<gene>
    <name evidence="8" type="ORF">DWY25_03695</name>
</gene>
<name>A0A412G4U9_9FIRM</name>
<dbReference type="InterPro" id="IPR003740">
    <property type="entry name" value="YitT"/>
</dbReference>
<proteinExistence type="predicted"/>
<feature type="domain" description="DUF2179" evidence="7">
    <location>
        <begin position="226"/>
        <end position="280"/>
    </location>
</feature>
<evidence type="ECO:0000313" key="9">
    <source>
        <dbReference type="Proteomes" id="UP000284178"/>
    </source>
</evidence>
<evidence type="ECO:0000256" key="5">
    <source>
        <dbReference type="ARBA" id="ARBA00023136"/>
    </source>
</evidence>
<evidence type="ECO:0000259" key="7">
    <source>
        <dbReference type="Pfam" id="PF10035"/>
    </source>
</evidence>
<organism evidence="8 9">
    <name type="scientific">Holdemania filiformis</name>
    <dbReference type="NCBI Taxonomy" id="61171"/>
    <lineage>
        <taxon>Bacteria</taxon>
        <taxon>Bacillati</taxon>
        <taxon>Bacillota</taxon>
        <taxon>Erysipelotrichia</taxon>
        <taxon>Erysipelotrichales</taxon>
        <taxon>Erysipelotrichaceae</taxon>
        <taxon>Holdemania</taxon>
    </lineage>
</organism>
<keyword evidence="3 6" id="KW-0812">Transmembrane</keyword>
<dbReference type="PANTHER" id="PTHR33545:SF5">
    <property type="entry name" value="UPF0750 MEMBRANE PROTEIN YITT"/>
    <property type="match status" value="1"/>
</dbReference>
<dbReference type="CDD" id="cd16380">
    <property type="entry name" value="YitT_C"/>
    <property type="match status" value="1"/>
</dbReference>
<feature type="transmembrane region" description="Helical" evidence="6">
    <location>
        <begin position="20"/>
        <end position="40"/>
    </location>
</feature>
<evidence type="ECO:0000256" key="3">
    <source>
        <dbReference type="ARBA" id="ARBA00022692"/>
    </source>
</evidence>
<accession>A0A412G4U9</accession>
<feature type="transmembrane region" description="Helical" evidence="6">
    <location>
        <begin position="60"/>
        <end position="79"/>
    </location>
</feature>
<dbReference type="InterPro" id="IPR051461">
    <property type="entry name" value="UPF0750_membrane"/>
</dbReference>
<comment type="caution">
    <text evidence="8">The sequence shown here is derived from an EMBL/GenBank/DDBJ whole genome shotgun (WGS) entry which is preliminary data.</text>
</comment>
<dbReference type="Pfam" id="PF10035">
    <property type="entry name" value="DUF2179"/>
    <property type="match status" value="1"/>
</dbReference>
<feature type="transmembrane region" description="Helical" evidence="6">
    <location>
        <begin position="112"/>
        <end position="130"/>
    </location>
</feature>